<dbReference type="PROSITE" id="PS51186">
    <property type="entry name" value="GNAT"/>
    <property type="match status" value="1"/>
</dbReference>
<name>A0ABP7Q0I3_9SPHI</name>
<gene>
    <name evidence="2" type="ORF">GCM10022210_26110</name>
</gene>
<accession>A0ABP7Q0I3</accession>
<dbReference type="InterPro" id="IPR016181">
    <property type="entry name" value="Acyl_CoA_acyltransferase"/>
</dbReference>
<keyword evidence="3" id="KW-1185">Reference proteome</keyword>
<dbReference type="Pfam" id="PF13302">
    <property type="entry name" value="Acetyltransf_3"/>
    <property type="match status" value="1"/>
</dbReference>
<dbReference type="Proteomes" id="UP001500742">
    <property type="component" value="Unassembled WGS sequence"/>
</dbReference>
<proteinExistence type="predicted"/>
<dbReference type="Gene3D" id="3.40.630.30">
    <property type="match status" value="1"/>
</dbReference>
<dbReference type="PANTHER" id="PTHR43792:SF1">
    <property type="entry name" value="N-ACETYLTRANSFERASE DOMAIN-CONTAINING PROTEIN"/>
    <property type="match status" value="1"/>
</dbReference>
<organism evidence="2 3">
    <name type="scientific">Mucilaginibacter dorajii</name>
    <dbReference type="NCBI Taxonomy" id="692994"/>
    <lineage>
        <taxon>Bacteria</taxon>
        <taxon>Pseudomonadati</taxon>
        <taxon>Bacteroidota</taxon>
        <taxon>Sphingobacteriia</taxon>
        <taxon>Sphingobacteriales</taxon>
        <taxon>Sphingobacteriaceae</taxon>
        <taxon>Mucilaginibacter</taxon>
    </lineage>
</organism>
<evidence type="ECO:0000313" key="3">
    <source>
        <dbReference type="Proteomes" id="UP001500742"/>
    </source>
</evidence>
<protein>
    <submittedName>
        <fullName evidence="2">GNAT family protein</fullName>
    </submittedName>
</protein>
<reference evidence="3" key="1">
    <citation type="journal article" date="2019" name="Int. J. Syst. Evol. Microbiol.">
        <title>The Global Catalogue of Microorganisms (GCM) 10K type strain sequencing project: providing services to taxonomists for standard genome sequencing and annotation.</title>
        <authorList>
            <consortium name="The Broad Institute Genomics Platform"/>
            <consortium name="The Broad Institute Genome Sequencing Center for Infectious Disease"/>
            <person name="Wu L."/>
            <person name="Ma J."/>
        </authorList>
    </citation>
    <scope>NUCLEOTIDE SEQUENCE [LARGE SCALE GENOMIC DNA]</scope>
    <source>
        <strain evidence="3">JCM 16601</strain>
    </source>
</reference>
<dbReference type="CDD" id="cd04301">
    <property type="entry name" value="NAT_SF"/>
    <property type="match status" value="1"/>
</dbReference>
<evidence type="ECO:0000259" key="1">
    <source>
        <dbReference type="PROSITE" id="PS51186"/>
    </source>
</evidence>
<feature type="domain" description="N-acetyltransferase" evidence="1">
    <location>
        <begin position="27"/>
        <end position="183"/>
    </location>
</feature>
<dbReference type="EMBL" id="BAAAZC010000019">
    <property type="protein sequence ID" value="GAA3974527.1"/>
    <property type="molecule type" value="Genomic_DNA"/>
</dbReference>
<comment type="caution">
    <text evidence="2">The sequence shown here is derived from an EMBL/GenBank/DDBJ whole genome shotgun (WGS) entry which is preliminary data.</text>
</comment>
<dbReference type="RefSeq" id="WP_259087784.1">
    <property type="nucleotide sequence ID" value="NZ_BAAAZC010000019.1"/>
</dbReference>
<dbReference type="SUPFAM" id="SSF55729">
    <property type="entry name" value="Acyl-CoA N-acyltransferases (Nat)"/>
    <property type="match status" value="1"/>
</dbReference>
<sequence length="185" mass="21123">MTQFLLYISLIHIFLKTMNIIAQTPRLLIREFTANDEALSLLMDEDERLTQYVKKRTPAEAKQVFKDTLKDYKNKTGLGRWGIFNKADNDFIGVCMLKPSESDPNSIELGYRLHLKYWGQGIATELSNALINYGFNKLGLIEICAVTHPQNAASQKVLLKAGFKRCGEAFWYGEDLPLFKVRKAV</sequence>
<dbReference type="InterPro" id="IPR051531">
    <property type="entry name" value="N-acetyltransferase"/>
</dbReference>
<dbReference type="InterPro" id="IPR000182">
    <property type="entry name" value="GNAT_dom"/>
</dbReference>
<evidence type="ECO:0000313" key="2">
    <source>
        <dbReference type="EMBL" id="GAA3974527.1"/>
    </source>
</evidence>
<dbReference type="PANTHER" id="PTHR43792">
    <property type="entry name" value="GNAT FAMILY, PUTATIVE (AFU_ORTHOLOGUE AFUA_3G00765)-RELATED-RELATED"/>
    <property type="match status" value="1"/>
</dbReference>